<dbReference type="KEGG" id="nan:AArc1_1144"/>
<sequence length="66" mass="7456">MRAMSDRKRDDLLIAVALTEFSVQYEGVDPELSRRAWLLAADRLLEYEVEPREAINCLDIGGSSNS</sequence>
<reference evidence="2" key="1">
    <citation type="submission" date="2017-10" db="EMBL/GenBank/DDBJ databases">
        <title>Phenotypic and genomic properties of facultatively anaerobic sulfur-reducing natronoarchaea from hypersaline soda lakes.</title>
        <authorList>
            <person name="Sorokin D.Y."/>
            <person name="Kublanov I.V."/>
            <person name="Roman P."/>
            <person name="Sinninghe Damste J.S."/>
            <person name="Golyshin P.N."/>
            <person name="Rojo D."/>
            <person name="Ciordia S."/>
            <person name="Mena Md.C."/>
            <person name="Ferrer M."/>
            <person name="Messina E."/>
            <person name="Smedile F."/>
            <person name="La Spada G."/>
            <person name="La Cono V."/>
            <person name="Yakimov M.M."/>
        </authorList>
    </citation>
    <scope>NUCLEOTIDE SEQUENCE [LARGE SCALE GENOMIC DNA]</scope>
    <source>
        <strain evidence="2">AArc1</strain>
    </source>
</reference>
<dbReference type="EMBL" id="CP024047">
    <property type="protein sequence ID" value="AXR77485.1"/>
    <property type="molecule type" value="Genomic_DNA"/>
</dbReference>
<evidence type="ECO:0000313" key="2">
    <source>
        <dbReference type="Proteomes" id="UP000258707"/>
    </source>
</evidence>
<dbReference type="AlphaFoldDB" id="A0A346PD90"/>
<evidence type="ECO:0000313" key="1">
    <source>
        <dbReference type="EMBL" id="AXR77485.1"/>
    </source>
</evidence>
<accession>A0A346PD90</accession>
<protein>
    <submittedName>
        <fullName evidence="1">Uncharacterized protein</fullName>
    </submittedName>
</protein>
<proteinExistence type="predicted"/>
<organism evidence="1 2">
    <name type="scientific">Natrarchaeobaculum sulfurireducens</name>
    <dbReference type="NCBI Taxonomy" id="2044521"/>
    <lineage>
        <taxon>Archaea</taxon>
        <taxon>Methanobacteriati</taxon>
        <taxon>Methanobacteriota</taxon>
        <taxon>Stenosarchaea group</taxon>
        <taxon>Halobacteria</taxon>
        <taxon>Halobacteriales</taxon>
        <taxon>Natrialbaceae</taxon>
        <taxon>Natrarchaeobaculum</taxon>
    </lineage>
</organism>
<name>A0A346PD90_9EURY</name>
<dbReference type="Proteomes" id="UP000258707">
    <property type="component" value="Chromosome"/>
</dbReference>
<gene>
    <name evidence="1" type="ORF">AArc1_1144</name>
</gene>